<dbReference type="Proteomes" id="UP000317318">
    <property type="component" value="Chromosome"/>
</dbReference>
<dbReference type="InterPro" id="IPR023155">
    <property type="entry name" value="Cyt_c-552/4"/>
</dbReference>
<name>A0A517QX55_9PLAN</name>
<feature type="domain" description="Cytochrome c-552/4" evidence="3">
    <location>
        <begin position="63"/>
        <end position="151"/>
    </location>
</feature>
<dbReference type="PANTHER" id="PTHR35038">
    <property type="entry name" value="DISSIMILATORY SULFITE REDUCTASE SIRA"/>
    <property type="match status" value="1"/>
</dbReference>
<dbReference type="KEGG" id="svp:Pan189_05390"/>
<keyword evidence="1" id="KW-0732">Signal</keyword>
<dbReference type="GO" id="GO:0016491">
    <property type="term" value="F:oxidoreductase activity"/>
    <property type="evidence" value="ECO:0007669"/>
    <property type="project" value="TreeGrafter"/>
</dbReference>
<reference evidence="4 5" key="1">
    <citation type="submission" date="2019-02" db="EMBL/GenBank/DDBJ databases">
        <title>Deep-cultivation of Planctomycetes and their phenomic and genomic characterization uncovers novel biology.</title>
        <authorList>
            <person name="Wiegand S."/>
            <person name="Jogler M."/>
            <person name="Boedeker C."/>
            <person name="Pinto D."/>
            <person name="Vollmers J."/>
            <person name="Rivas-Marin E."/>
            <person name="Kohn T."/>
            <person name="Peeters S.H."/>
            <person name="Heuer A."/>
            <person name="Rast P."/>
            <person name="Oberbeckmann S."/>
            <person name="Bunk B."/>
            <person name="Jeske O."/>
            <person name="Meyerdierks A."/>
            <person name="Storesund J.E."/>
            <person name="Kallscheuer N."/>
            <person name="Luecker S."/>
            <person name="Lage O.M."/>
            <person name="Pohl T."/>
            <person name="Merkel B.J."/>
            <person name="Hornburger P."/>
            <person name="Mueller R.-W."/>
            <person name="Bruemmer F."/>
            <person name="Labrenz M."/>
            <person name="Spormann A.M."/>
            <person name="Op den Camp H."/>
            <person name="Overmann J."/>
            <person name="Amann R."/>
            <person name="Jetten M.S.M."/>
            <person name="Mascher T."/>
            <person name="Medema M.H."/>
            <person name="Devos D.P."/>
            <person name="Kaster A.-K."/>
            <person name="Ovreas L."/>
            <person name="Rohde M."/>
            <person name="Galperin M.Y."/>
            <person name="Jogler C."/>
        </authorList>
    </citation>
    <scope>NUCLEOTIDE SEQUENCE [LARGE SCALE GENOMIC DNA]</scope>
    <source>
        <strain evidence="4 5">Pan189</strain>
    </source>
</reference>
<organism evidence="4 5">
    <name type="scientific">Stratiformator vulcanicus</name>
    <dbReference type="NCBI Taxonomy" id="2527980"/>
    <lineage>
        <taxon>Bacteria</taxon>
        <taxon>Pseudomonadati</taxon>
        <taxon>Planctomycetota</taxon>
        <taxon>Planctomycetia</taxon>
        <taxon>Planctomycetales</taxon>
        <taxon>Planctomycetaceae</taxon>
        <taxon>Stratiformator</taxon>
    </lineage>
</organism>
<sequence length="512" mass="56053">MNQKISQIGLALAVVILVGFDGLALAQERVVSAERTNRYLGVPSCSAVACHGSDVAADGIIAHSFRIWNNDPHAGAFRVLYGDRSQKIWTNYRATLPDAELQPKYAYESRACIVCHADPPGTSIPKSQLAVTGSDLQTRMSYGVGCESCHGPARDWISAHATSAWQNPSIWTADRKEAAGFQNTEDLVTRARMCASCHVGDDSREVNHDLIAAGHPRLFFELASYHERYPAHWDRSKDQRKYVDRSEFEGSLSRGDIARASTLKAELWRIGQLVSAESTARLTAHRAGNPDAPWPEFSEYNCYSCHQDLLNPEGSLLKPGSTGQPQWGTWSGVLATELPLASDETIALRSELADKMSSFVVRRGTGAEVGRLADEYATMLETAASQPLAKAEIAALMDHLSQDETLNRLASGDPNWELTAQLYLAAAALRTGPTLYTPEQWIASRDSLRSARSILAFRTPSIYLGSRRQATSPVSFRPRDAEIVLENLRSAAPAPLGDPEVIRRRSPPGPTL</sequence>
<feature type="region of interest" description="Disordered" evidence="2">
    <location>
        <begin position="493"/>
        <end position="512"/>
    </location>
</feature>
<evidence type="ECO:0000256" key="2">
    <source>
        <dbReference type="SAM" id="MobiDB-lite"/>
    </source>
</evidence>
<accession>A0A517QX55</accession>
<evidence type="ECO:0000256" key="1">
    <source>
        <dbReference type="ARBA" id="ARBA00022729"/>
    </source>
</evidence>
<dbReference type="SUPFAM" id="SSF48695">
    <property type="entry name" value="Multiheme cytochromes"/>
    <property type="match status" value="1"/>
</dbReference>
<dbReference type="AlphaFoldDB" id="A0A517QX55"/>
<dbReference type="Pfam" id="PF13435">
    <property type="entry name" value="Cytochrome_C554"/>
    <property type="match status" value="1"/>
</dbReference>
<evidence type="ECO:0000313" key="4">
    <source>
        <dbReference type="EMBL" id="QDT36184.1"/>
    </source>
</evidence>
<keyword evidence="5" id="KW-1185">Reference proteome</keyword>
<dbReference type="InterPro" id="IPR051829">
    <property type="entry name" value="Multiheme_Cytochr_ET"/>
</dbReference>
<dbReference type="PANTHER" id="PTHR35038:SF6">
    <property type="entry name" value="SURFACE LOCALIZED DECAHEME CYTOCHROME C LIPOPROTEIN"/>
    <property type="match status" value="1"/>
</dbReference>
<dbReference type="RefSeq" id="WP_310820986.1">
    <property type="nucleotide sequence ID" value="NZ_CP036268.1"/>
</dbReference>
<dbReference type="InterPro" id="IPR036280">
    <property type="entry name" value="Multihaem_cyt_sf"/>
</dbReference>
<proteinExistence type="predicted"/>
<protein>
    <submittedName>
        <fullName evidence="4">Perchlorate reductase subunit gamma</fullName>
    </submittedName>
</protein>
<evidence type="ECO:0000259" key="3">
    <source>
        <dbReference type="Pfam" id="PF13435"/>
    </source>
</evidence>
<gene>
    <name evidence="4" type="primary">pcrC_1</name>
    <name evidence="4" type="ORF">Pan189_05390</name>
</gene>
<dbReference type="EMBL" id="CP036268">
    <property type="protein sequence ID" value="QDT36184.1"/>
    <property type="molecule type" value="Genomic_DNA"/>
</dbReference>
<evidence type="ECO:0000313" key="5">
    <source>
        <dbReference type="Proteomes" id="UP000317318"/>
    </source>
</evidence>
<dbReference type="Gene3D" id="1.10.1130.10">
    <property type="entry name" value="Flavocytochrome C3, Chain A"/>
    <property type="match status" value="1"/>
</dbReference>